<evidence type="ECO:0000259" key="10">
    <source>
        <dbReference type="SMART" id="SM00481"/>
    </source>
</evidence>
<dbReference type="SMART" id="SM00305">
    <property type="entry name" value="HintC"/>
    <property type="match status" value="1"/>
</dbReference>
<dbReference type="NCBIfam" id="TIGR00594">
    <property type="entry name" value="polc"/>
    <property type="match status" value="1"/>
</dbReference>
<dbReference type="SMART" id="SM00481">
    <property type="entry name" value="POLIIIAc"/>
    <property type="match status" value="1"/>
</dbReference>
<dbReference type="Gene3D" id="3.20.20.140">
    <property type="entry name" value="Metal-dependent hydrolases"/>
    <property type="match status" value="1"/>
</dbReference>
<dbReference type="PROSITE" id="PS50818">
    <property type="entry name" value="INTEIN_C_TER"/>
    <property type="match status" value="1"/>
</dbReference>
<dbReference type="PANTHER" id="PTHR32294:SF0">
    <property type="entry name" value="DNA POLYMERASE III SUBUNIT ALPHA"/>
    <property type="match status" value="1"/>
</dbReference>
<feature type="region of interest" description="Disordered" evidence="7">
    <location>
        <begin position="1374"/>
        <end position="1415"/>
    </location>
</feature>
<evidence type="ECO:0000256" key="3">
    <source>
        <dbReference type="ARBA" id="ARBA00022695"/>
    </source>
</evidence>
<dbReference type="InterPro" id="IPR003586">
    <property type="entry name" value="Hint_dom_C"/>
</dbReference>
<dbReference type="GO" id="GO:0003887">
    <property type="term" value="F:DNA-directed DNA polymerase activity"/>
    <property type="evidence" value="ECO:0007669"/>
    <property type="project" value="UniProtKB-KW"/>
</dbReference>
<dbReference type="PROSITE" id="PS50817">
    <property type="entry name" value="INTEIN_N_TER"/>
    <property type="match status" value="1"/>
</dbReference>
<evidence type="ECO:0000313" key="12">
    <source>
        <dbReference type="Proteomes" id="UP000310458"/>
    </source>
</evidence>
<protein>
    <recommendedName>
        <fullName evidence="1">DNA-directed DNA polymerase</fullName>
        <ecNumber evidence="1">2.7.7.7</ecNumber>
    </recommendedName>
</protein>
<dbReference type="Pfam" id="PF14579">
    <property type="entry name" value="HHH_6"/>
    <property type="match status" value="1"/>
</dbReference>
<dbReference type="SUPFAM" id="SSF51294">
    <property type="entry name" value="Hedgehog/intein (Hint) domain"/>
    <property type="match status" value="1"/>
</dbReference>
<dbReference type="SMART" id="SM00306">
    <property type="entry name" value="HintN"/>
    <property type="match status" value="1"/>
</dbReference>
<dbReference type="NCBIfam" id="TIGR01443">
    <property type="entry name" value="intein_Cterm"/>
    <property type="match status" value="1"/>
</dbReference>
<dbReference type="InterPro" id="IPR011708">
    <property type="entry name" value="DNA_pol3_alpha_NTPase_dom"/>
</dbReference>
<dbReference type="GO" id="GO:0008408">
    <property type="term" value="F:3'-5' exonuclease activity"/>
    <property type="evidence" value="ECO:0007669"/>
    <property type="project" value="InterPro"/>
</dbReference>
<dbReference type="NCBIfam" id="TIGR01445">
    <property type="entry name" value="intein_Nterm"/>
    <property type="match status" value="1"/>
</dbReference>
<feature type="domain" description="Hint" evidence="8">
    <location>
        <begin position="1009"/>
        <end position="1056"/>
    </location>
</feature>
<organism evidence="11 12">
    <name type="scientific">Nesterenkonia salmonea</name>
    <dbReference type="NCBI Taxonomy" id="1804987"/>
    <lineage>
        <taxon>Bacteria</taxon>
        <taxon>Bacillati</taxon>
        <taxon>Actinomycetota</taxon>
        <taxon>Actinomycetes</taxon>
        <taxon>Micrococcales</taxon>
        <taxon>Micrococcaceae</taxon>
        <taxon>Nesterenkonia</taxon>
    </lineage>
</organism>
<dbReference type="Pfam" id="PF17657">
    <property type="entry name" value="DNA_pol3_finger"/>
    <property type="match status" value="1"/>
</dbReference>
<evidence type="ECO:0000256" key="5">
    <source>
        <dbReference type="ARBA" id="ARBA00022932"/>
    </source>
</evidence>
<dbReference type="SUPFAM" id="SSF89550">
    <property type="entry name" value="PHP domain-like"/>
    <property type="match status" value="1"/>
</dbReference>
<gene>
    <name evidence="11" type="primary">dnaE</name>
    <name evidence="11" type="ORF">FEF26_14080</name>
</gene>
<evidence type="ECO:0000256" key="2">
    <source>
        <dbReference type="ARBA" id="ARBA00022679"/>
    </source>
</evidence>
<comment type="catalytic activity">
    <reaction evidence="6">
        <text>DNA(n) + a 2'-deoxyribonucleoside 5'-triphosphate = DNA(n+1) + diphosphate</text>
        <dbReference type="Rhea" id="RHEA:22508"/>
        <dbReference type="Rhea" id="RHEA-COMP:17339"/>
        <dbReference type="Rhea" id="RHEA-COMP:17340"/>
        <dbReference type="ChEBI" id="CHEBI:33019"/>
        <dbReference type="ChEBI" id="CHEBI:61560"/>
        <dbReference type="ChEBI" id="CHEBI:173112"/>
        <dbReference type="EC" id="2.7.7.7"/>
    </reaction>
</comment>
<evidence type="ECO:0000256" key="7">
    <source>
        <dbReference type="SAM" id="MobiDB-lite"/>
    </source>
</evidence>
<keyword evidence="4" id="KW-0235">DNA replication</keyword>
<dbReference type="InterPro" id="IPR003141">
    <property type="entry name" value="Pol/His_phosphatase_N"/>
</dbReference>
<evidence type="ECO:0000256" key="1">
    <source>
        <dbReference type="ARBA" id="ARBA00012417"/>
    </source>
</evidence>
<dbReference type="Pfam" id="PF02811">
    <property type="entry name" value="PHP"/>
    <property type="match status" value="1"/>
</dbReference>
<dbReference type="Gene3D" id="2.170.16.10">
    <property type="entry name" value="Hedgehog/Intein (Hint) domain"/>
    <property type="match status" value="1"/>
</dbReference>
<dbReference type="RefSeq" id="WP_138254176.1">
    <property type="nucleotide sequence ID" value="NZ_VAVZ01000053.1"/>
</dbReference>
<evidence type="ECO:0000313" key="11">
    <source>
        <dbReference type="EMBL" id="TLP93007.1"/>
    </source>
</evidence>
<dbReference type="OrthoDB" id="3268078at2"/>
<dbReference type="InterPro" id="IPR040982">
    <property type="entry name" value="DNA_pol3_finger"/>
</dbReference>
<dbReference type="Pfam" id="PF07733">
    <property type="entry name" value="DNA_pol3_alpha"/>
    <property type="match status" value="1"/>
</dbReference>
<dbReference type="InterPro" id="IPR003587">
    <property type="entry name" value="Hint_dom_N"/>
</dbReference>
<dbReference type="CDD" id="cd00081">
    <property type="entry name" value="Hint"/>
    <property type="match status" value="1"/>
</dbReference>
<name>A0A5R9B956_9MICC</name>
<keyword evidence="2 11" id="KW-0808">Transferase</keyword>
<keyword evidence="3 11" id="KW-0548">Nucleotidyltransferase</keyword>
<sequence>MSYTPLHVHTEHSSLDGMARLKDTAQAAADHGFEACALTDHGTPGGLWTFAQECKKHGVKPIPAIEAYMAIGSRHDPETMNVYADDGMGDADDEITTDGTRRTKKKSYYHLTVLARNRTGWHNLMRFHNESQQTKIGKHPAGDWQLLKQYGEGLIVLTGCLASPVAGPLAQIQFCDDPDGTDAQALRADAHTAVDHMIAAVGAQHVFVEVMDHGIASEHYVIDELQALAQQRGLDVVATNDSHYLHCDDDRAHEAFLAVGTGSSVRDKSRFRFNGSGYHFKTEREMRDIRAEDEDWQNAVTATGLVADLVEDDTVPEPEIRLPKFELPDKWETSDAYLRHLVEDGALWRYGGDWQADEEVVERIDHELSVVADMGYSDYFLITWDIIEYARGERITVGAGRGSAAGSILAYSLGITGLCPLRYDLLFERFLERGRVGLPDIDMDFPKHQRHLIHAYCQRQYGAGHVAHIGGFNKAQTKAAIKDAARVMTPVLDKTTTGKQRDDQELERKEVFKLGDRLAKIIEHGDNSSQPFARLDDPAEEEERLRAEEFWSAVEDGGDTAAQIIELARRFEGVSKNETIHPCGFVISSEPLFDLVPLRPVSKDAGEDEPQVIVWDGDMVEDFGLLKMDFLGIQNLDYIDLTFEYLKRRGEDGLPQSVEDIPDPDGDVDGHFGDDVAAAYDMLAAGRTAGVFQLDGAGMTRVVQDIGPENLNDLSAAVALYRPGPISAKMPEDYAAKKHGRQPESYERLTTDEDEIEWLADVLDETYQSVVYQEQGMRLGQVVAGFDDIQRSTLRKAIGKKKQDLMDQCSEWWFDGYDKEFEKNGELISPVFSRQTAERVWGFIKGSADYSFNKCLTSETKLSTERREDYWTIEKLYRRLHGDWSGPADKCPYCWERPANPKAPKSPCPRCASWLTKFKDSRGFRLLAVDSTDGRIRPQMVKDVHHNGVREVYKITLADGRTVRATQNHRFLSPVGSYIHVRDMAPGETALATHGGYVKNGRRRRWEKGHLVTEATVVSVEPDGVEDVYDVEMASGIDHNFLANGVVSHNSHSAAYALLAYWTAYLKANYPVEYGAAMLATSDNDEKRLMLLADLKGEGIEIGAPAVNESAQKTVPVSGEIRLGLGEIKDVGRAAAAIVDARAMGGEFVGLHDFATRVKGINVKSMRALIESGAMDAFGPRRGLLKTLYAAKKADVAPVGDDFGVVERDRRQRAVLGTVVGSTTLDHIDLAEVGQSLGVEDEDQSLSVERLGDLRPESRSACHLGVLSEFRSLISKSGRMSKLAIEDATATPVVVFPQTHRQMMTEFGEPAVGDLVVVAGKVQTSAYASADEAESHQEILANRVWVIDDPTVVHDQPVETSDLVDALEGARQGLAQQTDPAVEDESVLATPLESDNGVHSEYDGDEDEREDSGAAAGPQTWLLALVNESLHGVFNPVGRGVLYLQGTPREVTGVVVSATEPVYVDRRSGVAVKFVETDDWEGEFSQLRAAAGV</sequence>
<dbReference type="InterPro" id="IPR029460">
    <property type="entry name" value="DNAPol_HHH"/>
</dbReference>
<evidence type="ECO:0000259" key="8">
    <source>
        <dbReference type="SMART" id="SM00305"/>
    </source>
</evidence>
<dbReference type="PANTHER" id="PTHR32294">
    <property type="entry name" value="DNA POLYMERASE III SUBUNIT ALPHA"/>
    <property type="match status" value="1"/>
</dbReference>
<feature type="domain" description="Hint" evidence="9">
    <location>
        <begin position="853"/>
        <end position="994"/>
    </location>
</feature>
<reference evidence="11 12" key="1">
    <citation type="submission" date="2019-05" db="EMBL/GenBank/DDBJ databases">
        <title>Nesterenkonia sp. GY074 isolated from the Southern Atlantic Ocean.</title>
        <authorList>
            <person name="Zhang G."/>
        </authorList>
    </citation>
    <scope>NUCLEOTIDE SEQUENCE [LARGE SCALE GENOMIC DNA]</scope>
    <source>
        <strain evidence="11 12">GY074</strain>
    </source>
</reference>
<dbReference type="Proteomes" id="UP000310458">
    <property type="component" value="Unassembled WGS sequence"/>
</dbReference>
<dbReference type="GO" id="GO:0016539">
    <property type="term" value="P:intein-mediated protein splicing"/>
    <property type="evidence" value="ECO:0007669"/>
    <property type="project" value="InterPro"/>
</dbReference>
<keyword evidence="12" id="KW-1185">Reference proteome</keyword>
<dbReference type="GO" id="GO:0006260">
    <property type="term" value="P:DNA replication"/>
    <property type="evidence" value="ECO:0007669"/>
    <property type="project" value="UniProtKB-KW"/>
</dbReference>
<keyword evidence="5" id="KW-0239">DNA-directed DNA polymerase</keyword>
<dbReference type="EMBL" id="VAVZ01000053">
    <property type="protein sequence ID" value="TLP93007.1"/>
    <property type="molecule type" value="Genomic_DNA"/>
</dbReference>
<accession>A0A5R9B956</accession>
<evidence type="ECO:0000256" key="6">
    <source>
        <dbReference type="ARBA" id="ARBA00049244"/>
    </source>
</evidence>
<comment type="caution">
    <text evidence="11">The sequence shown here is derived from an EMBL/GenBank/DDBJ whole genome shotgun (WGS) entry which is preliminary data.</text>
</comment>
<dbReference type="EC" id="2.7.7.7" evidence="1"/>
<feature type="domain" description="Polymerase/histidinol phosphatase N-terminal" evidence="10">
    <location>
        <begin position="4"/>
        <end position="71"/>
    </location>
</feature>
<dbReference type="InterPro" id="IPR006141">
    <property type="entry name" value="Intein_N"/>
</dbReference>
<dbReference type="InterPro" id="IPR004013">
    <property type="entry name" value="PHP_dom"/>
</dbReference>
<dbReference type="InterPro" id="IPR036844">
    <property type="entry name" value="Hint_dom_sf"/>
</dbReference>
<proteinExistence type="predicted"/>
<evidence type="ECO:0000259" key="9">
    <source>
        <dbReference type="SMART" id="SM00306"/>
    </source>
</evidence>
<dbReference type="Gene3D" id="1.10.150.870">
    <property type="match status" value="1"/>
</dbReference>
<dbReference type="InterPro" id="IPR030934">
    <property type="entry name" value="Intein_C"/>
</dbReference>
<dbReference type="InterPro" id="IPR016195">
    <property type="entry name" value="Pol/histidinol_Pase-like"/>
</dbReference>
<dbReference type="InterPro" id="IPR004805">
    <property type="entry name" value="DnaE2/DnaE/PolC"/>
</dbReference>
<evidence type="ECO:0000256" key="4">
    <source>
        <dbReference type="ARBA" id="ARBA00022705"/>
    </source>
</evidence>